<dbReference type="EMBL" id="BARW01013673">
    <property type="protein sequence ID" value="GAI82425.1"/>
    <property type="molecule type" value="Genomic_DNA"/>
</dbReference>
<protein>
    <submittedName>
        <fullName evidence="1">Uncharacterized protein</fullName>
    </submittedName>
</protein>
<proteinExistence type="predicted"/>
<feature type="non-terminal residue" evidence="1">
    <location>
        <position position="129"/>
    </location>
</feature>
<organism evidence="1">
    <name type="scientific">marine sediment metagenome</name>
    <dbReference type="NCBI Taxonomy" id="412755"/>
    <lineage>
        <taxon>unclassified sequences</taxon>
        <taxon>metagenomes</taxon>
        <taxon>ecological metagenomes</taxon>
    </lineage>
</organism>
<feature type="non-terminal residue" evidence="1">
    <location>
        <position position="1"/>
    </location>
</feature>
<dbReference type="AlphaFoldDB" id="X1T486"/>
<reference evidence="1" key="1">
    <citation type="journal article" date="2014" name="Front. Microbiol.">
        <title>High frequency of phylogenetically diverse reductive dehalogenase-homologous genes in deep subseafloor sedimentary metagenomes.</title>
        <authorList>
            <person name="Kawai M."/>
            <person name="Futagami T."/>
            <person name="Toyoda A."/>
            <person name="Takaki Y."/>
            <person name="Nishi S."/>
            <person name="Hori S."/>
            <person name="Arai W."/>
            <person name="Tsubouchi T."/>
            <person name="Morono Y."/>
            <person name="Uchiyama I."/>
            <person name="Ito T."/>
            <person name="Fujiyama A."/>
            <person name="Inagaki F."/>
            <person name="Takami H."/>
        </authorList>
    </citation>
    <scope>NUCLEOTIDE SEQUENCE</scope>
    <source>
        <strain evidence="1">Expedition CK06-06</strain>
    </source>
</reference>
<gene>
    <name evidence="1" type="ORF">S12H4_24881</name>
</gene>
<sequence length="129" mass="14762">PRMTGTVVYEVSPLEKIQKTFQEDAKTQILNEVESLDGEQKKILKFVETIQKGTNITEIMEKCLFLKPSGGSRSRVTKKIATINMMELIRKDRGGHIFPNLKQRISKLMEIHNATTEEIESVYNHVLMA</sequence>
<evidence type="ECO:0000313" key="1">
    <source>
        <dbReference type="EMBL" id="GAI82425.1"/>
    </source>
</evidence>
<accession>X1T486</accession>
<comment type="caution">
    <text evidence="1">The sequence shown here is derived from an EMBL/GenBank/DDBJ whole genome shotgun (WGS) entry which is preliminary data.</text>
</comment>
<name>X1T486_9ZZZZ</name>